<sequence>MIFSLNCTRYMCDDHRMGSLGDAGLASRETHPASGRTEKQQLPTNWLRTVWLSSLFLATLAGGYVGAVTSTTIVGAVVGAIMAVPAGAIAALIIVGTGALFLRASGDGERRASRDRWFRVVFSAYVGTVVGLLLFIVSFVLAARDLAQVPYVGIVCVSTLVAVMGFRFPPTYRTAGL</sequence>
<reference evidence="2 3" key="1">
    <citation type="submission" date="2018-10" db="EMBL/GenBank/DDBJ databases">
        <title>Sequencing the genomes of 1000 actinobacteria strains.</title>
        <authorList>
            <person name="Klenk H.-P."/>
        </authorList>
    </citation>
    <scope>NUCLEOTIDE SEQUENCE [LARGE SCALE GENOMIC DNA]</scope>
    <source>
        <strain evidence="2 3">DSM 44343</strain>
    </source>
</reference>
<feature type="transmembrane region" description="Helical" evidence="1">
    <location>
        <begin position="122"/>
        <end position="143"/>
    </location>
</feature>
<dbReference type="AlphaFoldDB" id="A0A495JY82"/>
<name>A0A495JY82_WILMA</name>
<keyword evidence="1" id="KW-1133">Transmembrane helix</keyword>
<evidence type="ECO:0000313" key="3">
    <source>
        <dbReference type="Proteomes" id="UP000274762"/>
    </source>
</evidence>
<proteinExistence type="predicted"/>
<gene>
    <name evidence="2" type="ORF">DFJ75_0063</name>
</gene>
<organism evidence="2 3">
    <name type="scientific">Williamsia marianensis</name>
    <dbReference type="NCBI Taxonomy" id="85044"/>
    <lineage>
        <taxon>Bacteria</taxon>
        <taxon>Bacillati</taxon>
        <taxon>Actinomycetota</taxon>
        <taxon>Actinomycetes</taxon>
        <taxon>Mycobacteriales</taxon>
        <taxon>Nocardiaceae</taxon>
        <taxon>Williamsia</taxon>
    </lineage>
</organism>
<evidence type="ECO:0000256" key="1">
    <source>
        <dbReference type="SAM" id="Phobius"/>
    </source>
</evidence>
<feature type="transmembrane region" description="Helical" evidence="1">
    <location>
        <begin position="149"/>
        <end position="168"/>
    </location>
</feature>
<keyword evidence="1" id="KW-0472">Membrane</keyword>
<dbReference type="Proteomes" id="UP000274762">
    <property type="component" value="Unassembled WGS sequence"/>
</dbReference>
<evidence type="ECO:0000313" key="2">
    <source>
        <dbReference type="EMBL" id="RKR93282.1"/>
    </source>
</evidence>
<accession>A0A495JY82</accession>
<feature type="transmembrane region" description="Helical" evidence="1">
    <location>
        <begin position="46"/>
        <end position="67"/>
    </location>
</feature>
<dbReference type="RefSeq" id="WP_120802579.1">
    <property type="nucleotide sequence ID" value="NZ_CBCRXS010000001.1"/>
</dbReference>
<comment type="caution">
    <text evidence="2">The sequence shown here is derived from an EMBL/GenBank/DDBJ whole genome shotgun (WGS) entry which is preliminary data.</text>
</comment>
<dbReference type="EMBL" id="RBKV01000001">
    <property type="protein sequence ID" value="RKR93282.1"/>
    <property type="molecule type" value="Genomic_DNA"/>
</dbReference>
<protein>
    <submittedName>
        <fullName evidence="2">Uncharacterized protein</fullName>
    </submittedName>
</protein>
<keyword evidence="1" id="KW-0812">Transmembrane</keyword>
<feature type="transmembrane region" description="Helical" evidence="1">
    <location>
        <begin position="73"/>
        <end position="102"/>
    </location>
</feature>